<dbReference type="PRINTS" id="PR00080">
    <property type="entry name" value="SDRFAMILY"/>
</dbReference>
<dbReference type="STRING" id="141349.BN1232_04430"/>
<name>A0A0E4CPS8_MYCLN</name>
<evidence type="ECO:0000256" key="1">
    <source>
        <dbReference type="ARBA" id="ARBA00006484"/>
    </source>
</evidence>
<sequence>MSRLAGKVAIVTGGAGGIGAATAAELAREGAAVAVVDIDEAKADGVAEGMRRTGARAIALGGDLAEEDVARSVVRATVAEFGRVDVLHNNAALTASSFLSRDTTVCEISLDVWQRSLQVNLGSQLLMCKYAVPEMRRGGGGSIVNMSSGAALSGDRTRLAYGVSKAGVHALTMYVATSEGKGGIRANTVVPGLIMTDAVRAHLSPDIVDGLGRATLTPYVGQPKDVAELVVFLASEQSRYITGQMISIDGGMSAHVAMNTSD</sequence>
<dbReference type="Gene3D" id="3.40.50.720">
    <property type="entry name" value="NAD(P)-binding Rossmann-like Domain"/>
    <property type="match status" value="1"/>
</dbReference>
<organism evidence="3 5">
    <name type="scientific">Mycobacterium lentiflavum</name>
    <dbReference type="NCBI Taxonomy" id="141349"/>
    <lineage>
        <taxon>Bacteria</taxon>
        <taxon>Bacillati</taxon>
        <taxon>Actinomycetota</taxon>
        <taxon>Actinomycetes</taxon>
        <taxon>Mycobacteriales</taxon>
        <taxon>Mycobacteriaceae</taxon>
        <taxon>Mycobacterium</taxon>
        <taxon>Mycobacterium simiae complex</taxon>
    </lineage>
</organism>
<dbReference type="Pfam" id="PF13561">
    <property type="entry name" value="adh_short_C2"/>
    <property type="match status" value="1"/>
</dbReference>
<protein>
    <submittedName>
        <fullName evidence="4">SDR family oxidoreductase</fullName>
    </submittedName>
    <submittedName>
        <fullName evidence="3">Short-chain type dehydrogenase/reductase</fullName>
    </submittedName>
</protein>
<dbReference type="Proteomes" id="UP000199251">
    <property type="component" value="Unassembled WGS sequence"/>
</dbReference>
<dbReference type="SUPFAM" id="SSF51735">
    <property type="entry name" value="NAD(P)-binding Rossmann-fold domains"/>
    <property type="match status" value="1"/>
</dbReference>
<dbReference type="EMBL" id="CTEE01000001">
    <property type="protein sequence ID" value="CQD19049.1"/>
    <property type="molecule type" value="Genomic_DNA"/>
</dbReference>
<evidence type="ECO:0000313" key="4">
    <source>
        <dbReference type="EMBL" id="ULP41211.1"/>
    </source>
</evidence>
<comment type="similarity">
    <text evidence="1">Belongs to the short-chain dehydrogenases/reductases (SDR) family.</text>
</comment>
<dbReference type="FunFam" id="3.40.50.720:FF:000084">
    <property type="entry name" value="Short-chain dehydrogenase reductase"/>
    <property type="match status" value="1"/>
</dbReference>
<keyword evidence="6" id="KW-1185">Reference proteome</keyword>
<dbReference type="PRINTS" id="PR00081">
    <property type="entry name" value="GDHRDH"/>
</dbReference>
<dbReference type="OrthoDB" id="7064009at2"/>
<accession>A0A0E4CPS8</accession>
<reference evidence="4" key="2">
    <citation type="submission" date="2022-08" db="EMBL/GenBank/DDBJ databases">
        <title>Complete genome sequence of 14 non-tuberculosis mycobacteria type-strains.</title>
        <authorList>
            <person name="Igarashi Y."/>
            <person name="Osugi A."/>
            <person name="Mitarai S."/>
        </authorList>
    </citation>
    <scope>NUCLEOTIDE SEQUENCE</scope>
    <source>
        <strain evidence="4">ATCC 51985</strain>
    </source>
</reference>
<proteinExistence type="inferred from homology"/>
<dbReference type="Proteomes" id="UP001055171">
    <property type="component" value="Chromosome"/>
</dbReference>
<evidence type="ECO:0000313" key="3">
    <source>
        <dbReference type="EMBL" id="CQD19049.1"/>
    </source>
</evidence>
<dbReference type="RefSeq" id="WP_090605189.1">
    <property type="nucleotide sequence ID" value="NZ_CP092423.2"/>
</dbReference>
<dbReference type="PANTHER" id="PTHR24321">
    <property type="entry name" value="DEHYDROGENASES, SHORT CHAIN"/>
    <property type="match status" value="1"/>
</dbReference>
<dbReference type="CDD" id="cd05233">
    <property type="entry name" value="SDR_c"/>
    <property type="match status" value="1"/>
</dbReference>
<dbReference type="AlphaFoldDB" id="A0A0E4CPS8"/>
<reference evidence="3 5" key="1">
    <citation type="submission" date="2015-03" db="EMBL/GenBank/DDBJ databases">
        <authorList>
            <person name="Urmite Genomes"/>
        </authorList>
    </citation>
    <scope>NUCLEOTIDE SEQUENCE [LARGE SCALE GENOMIC DNA]</scope>
    <source>
        <strain evidence="3 5">CSUR P1491</strain>
    </source>
</reference>
<evidence type="ECO:0000313" key="5">
    <source>
        <dbReference type="Proteomes" id="UP000199251"/>
    </source>
</evidence>
<dbReference type="InterPro" id="IPR002347">
    <property type="entry name" value="SDR_fam"/>
</dbReference>
<dbReference type="GO" id="GO:0016491">
    <property type="term" value="F:oxidoreductase activity"/>
    <property type="evidence" value="ECO:0007669"/>
    <property type="project" value="UniProtKB-KW"/>
</dbReference>
<dbReference type="InterPro" id="IPR036291">
    <property type="entry name" value="NAD(P)-bd_dom_sf"/>
</dbReference>
<dbReference type="EMBL" id="CP092423">
    <property type="protein sequence ID" value="ULP41211.1"/>
    <property type="molecule type" value="Genomic_DNA"/>
</dbReference>
<gene>
    <name evidence="3" type="ORF">BN1232_04430</name>
    <name evidence="4" type="ORF">MJO58_20300</name>
</gene>
<dbReference type="PANTHER" id="PTHR24321:SF14">
    <property type="entry name" value="SHORT-CHAIN TYPE DEHYDROGENASE_REDUCTASE BLR2146-RELATED"/>
    <property type="match status" value="1"/>
</dbReference>
<keyword evidence="2" id="KW-0560">Oxidoreductase</keyword>
<evidence type="ECO:0000256" key="2">
    <source>
        <dbReference type="ARBA" id="ARBA00023002"/>
    </source>
</evidence>
<evidence type="ECO:0000313" key="6">
    <source>
        <dbReference type="Proteomes" id="UP001055171"/>
    </source>
</evidence>